<keyword evidence="3" id="KW-1133">Transmembrane helix</keyword>
<evidence type="ECO:0000313" key="8">
    <source>
        <dbReference type="Proteomes" id="UP000235826"/>
    </source>
</evidence>
<keyword evidence="5" id="KW-0732">Signal</keyword>
<keyword evidence="2" id="KW-0812">Transmembrane</keyword>
<evidence type="ECO:0000256" key="4">
    <source>
        <dbReference type="ARBA" id="ARBA00023136"/>
    </source>
</evidence>
<feature type="chain" id="PRO_5014979271" description="NarX-like N-terminal domain-containing protein" evidence="5">
    <location>
        <begin position="21"/>
        <end position="277"/>
    </location>
</feature>
<comment type="subcellular location">
    <subcellularLocation>
        <location evidence="1">Membrane</location>
        <topology evidence="1">Multi-pass membrane protein</topology>
    </subcellularLocation>
</comment>
<proteinExistence type="predicted"/>
<evidence type="ECO:0000256" key="5">
    <source>
        <dbReference type="SAM" id="SignalP"/>
    </source>
</evidence>
<gene>
    <name evidence="7" type="ORF">C1H87_00680</name>
</gene>
<keyword evidence="8" id="KW-1185">Reference proteome</keyword>
<keyword evidence="4" id="KW-0472">Membrane</keyword>
<dbReference type="Pfam" id="PF13675">
    <property type="entry name" value="PilJ"/>
    <property type="match status" value="1"/>
</dbReference>
<accession>A0A2K9PJS9</accession>
<name>A0A2K9PJS9_9FLAO</name>
<organism evidence="7 8">
    <name type="scientific">Flavivirga eckloniae</name>
    <dbReference type="NCBI Taxonomy" id="1803846"/>
    <lineage>
        <taxon>Bacteria</taxon>
        <taxon>Pseudomonadati</taxon>
        <taxon>Bacteroidota</taxon>
        <taxon>Flavobacteriia</taxon>
        <taxon>Flavobacteriales</taxon>
        <taxon>Flavobacteriaceae</taxon>
        <taxon>Flavivirga</taxon>
    </lineage>
</organism>
<evidence type="ECO:0000256" key="3">
    <source>
        <dbReference type="ARBA" id="ARBA00022989"/>
    </source>
</evidence>
<dbReference type="RefSeq" id="WP_102753970.1">
    <property type="nucleotide sequence ID" value="NZ_CP025791.1"/>
</dbReference>
<evidence type="ECO:0000259" key="6">
    <source>
        <dbReference type="Pfam" id="PF13675"/>
    </source>
</evidence>
<dbReference type="KEGG" id="fek:C1H87_00680"/>
<dbReference type="OrthoDB" id="952521at2"/>
<evidence type="ECO:0000256" key="2">
    <source>
        <dbReference type="ARBA" id="ARBA00022692"/>
    </source>
</evidence>
<sequence>MKTQSNLLFLTLLLFLNANESTSQTQSYGSISYNKAVNISGKQRMLTQKMSKAYLLLAKGVYNDQIKKELNSGKFIFEKQLAILKKNAETTVVKLRIKRVEELWVKFKKLLITDPNLSTSSDIIKMNSDLLKACHEVVQAIESRSNYSNKFFKDNNQELVKIINISGKQRMLSQRLCLYYTASIMFPKEKDKYQEVLNNTFTEFSGTIDYLLINSYNTTETEEELGSIMAIWEKFQIDKHGFLNGDFDLEEVFNITNSLTKSFNKITGIYEKIAKES</sequence>
<feature type="domain" description="NarX-like N-terminal" evidence="6">
    <location>
        <begin position="34"/>
        <end position="111"/>
    </location>
</feature>
<dbReference type="InterPro" id="IPR029095">
    <property type="entry name" value="NarX-like_N"/>
</dbReference>
<dbReference type="EMBL" id="CP025791">
    <property type="protein sequence ID" value="AUP77310.1"/>
    <property type="molecule type" value="Genomic_DNA"/>
</dbReference>
<dbReference type="AlphaFoldDB" id="A0A2K9PJS9"/>
<evidence type="ECO:0000256" key="1">
    <source>
        <dbReference type="ARBA" id="ARBA00004141"/>
    </source>
</evidence>
<feature type="signal peptide" evidence="5">
    <location>
        <begin position="1"/>
        <end position="20"/>
    </location>
</feature>
<evidence type="ECO:0000313" key="7">
    <source>
        <dbReference type="EMBL" id="AUP77310.1"/>
    </source>
</evidence>
<reference evidence="7 8" key="1">
    <citation type="submission" date="2018-01" db="EMBL/GenBank/DDBJ databases">
        <title>Complete genome sequence of Flavivirga eckloniae ECD14 isolated from seaweed Ecklonia cava.</title>
        <authorList>
            <person name="Lee J.H."/>
            <person name="Baik K.S."/>
            <person name="Seong C.N."/>
        </authorList>
    </citation>
    <scope>NUCLEOTIDE SEQUENCE [LARGE SCALE GENOMIC DNA]</scope>
    <source>
        <strain evidence="7 8">ECD14</strain>
    </source>
</reference>
<protein>
    <recommendedName>
        <fullName evidence="6">NarX-like N-terminal domain-containing protein</fullName>
    </recommendedName>
</protein>
<dbReference type="GO" id="GO:0016020">
    <property type="term" value="C:membrane"/>
    <property type="evidence" value="ECO:0007669"/>
    <property type="project" value="UniProtKB-SubCell"/>
</dbReference>
<dbReference type="Proteomes" id="UP000235826">
    <property type="component" value="Chromosome"/>
</dbReference>